<sequence length="124" mass="13978">MSESERRKFSRILYQATAHLVAGEQHWSTNLLDLSLKGALVETPTDWPSEAPSSLQLQFKLGDSDIELNLAVAMCHQHKDHLGLKNISTDIETASHLKRLVQLNIGDESLLNREIDELTHHNQS</sequence>
<comment type="function">
    <text evidence="1">Binds the second messenger bis-(3'-5') cyclic dimeric guanosine monophosphate (c-di-GMP). Can bind two c-di-GMP molecules per monomer. May play a role in bacterial second-messenger regulated processes. Binding to c-di-GMP induces a conformational change of the C- and N-termini resulting in the exposure of a highly negative surface on one side of the protein to a possible effector protein.</text>
</comment>
<dbReference type="Pfam" id="PF07238">
    <property type="entry name" value="PilZ"/>
    <property type="match status" value="1"/>
</dbReference>
<evidence type="ECO:0000313" key="4">
    <source>
        <dbReference type="Proteomes" id="UP000283255"/>
    </source>
</evidence>
<organism evidence="3 4">
    <name type="scientific">Motilimonas pumila</name>
    <dbReference type="NCBI Taxonomy" id="2303987"/>
    <lineage>
        <taxon>Bacteria</taxon>
        <taxon>Pseudomonadati</taxon>
        <taxon>Pseudomonadota</taxon>
        <taxon>Gammaproteobacteria</taxon>
        <taxon>Alteromonadales</taxon>
        <taxon>Alteromonadales genera incertae sedis</taxon>
        <taxon>Motilimonas</taxon>
    </lineage>
</organism>
<comment type="caution">
    <text evidence="3">The sequence shown here is derived from an EMBL/GenBank/DDBJ whole genome shotgun (WGS) entry which is preliminary data.</text>
</comment>
<comment type="subunit">
    <text evidence="1">Monomer in both c-di-GMP-bound and free forms.</text>
</comment>
<keyword evidence="1" id="KW-0973">c-di-GMP</keyword>
<dbReference type="RefSeq" id="WP_119908869.1">
    <property type="nucleotide sequence ID" value="NZ_QZCH01000001.1"/>
</dbReference>
<evidence type="ECO:0000313" key="3">
    <source>
        <dbReference type="EMBL" id="RJG51322.1"/>
    </source>
</evidence>
<dbReference type="Proteomes" id="UP000283255">
    <property type="component" value="Unassembled WGS sequence"/>
</dbReference>
<reference evidence="3 4" key="1">
    <citation type="submission" date="2018-09" db="EMBL/GenBank/DDBJ databases">
        <authorList>
            <person name="Wang F."/>
        </authorList>
    </citation>
    <scope>NUCLEOTIDE SEQUENCE [LARGE SCALE GENOMIC DNA]</scope>
    <source>
        <strain evidence="3 4">PLHSC7-2</strain>
    </source>
</reference>
<feature type="domain" description="PilZ" evidence="2">
    <location>
        <begin position="5"/>
        <end position="101"/>
    </location>
</feature>
<dbReference type="InterPro" id="IPR009875">
    <property type="entry name" value="PilZ_domain"/>
</dbReference>
<proteinExistence type="predicted"/>
<accession>A0A418YK11</accession>
<reference evidence="3 4" key="2">
    <citation type="submission" date="2019-01" db="EMBL/GenBank/DDBJ databases">
        <title>Motilimonas pumilus sp. nov., isolated from the gut of sea cucumber (Apostichopus japonicus).</title>
        <authorList>
            <person name="Wang F.-Q."/>
            <person name="Ren L.-H."/>
            <person name="Lin Y.-W."/>
            <person name="Sun G.-H."/>
            <person name="Du Z.-J."/>
            <person name="Zhao J.-X."/>
            <person name="Liu X.-J."/>
            <person name="Liu L.-J."/>
        </authorList>
    </citation>
    <scope>NUCLEOTIDE SEQUENCE [LARGE SCALE GENOMIC DNA]</scope>
    <source>
        <strain evidence="3 4">PLHSC7-2</strain>
    </source>
</reference>
<name>A0A418YK11_9GAMM</name>
<keyword evidence="4" id="KW-1185">Reference proteome</keyword>
<dbReference type="EMBL" id="QZCH01000001">
    <property type="protein sequence ID" value="RJG51322.1"/>
    <property type="molecule type" value="Genomic_DNA"/>
</dbReference>
<dbReference type="Gene3D" id="2.40.10.220">
    <property type="entry name" value="predicted glycosyltransferase like domains"/>
    <property type="match status" value="1"/>
</dbReference>
<keyword evidence="1" id="KW-0547">Nucleotide-binding</keyword>
<dbReference type="PIRSF" id="PIRSF028141">
    <property type="entry name" value="C-di-GMP_BP_PA4608"/>
    <property type="match status" value="1"/>
</dbReference>
<dbReference type="AlphaFoldDB" id="A0A418YK11"/>
<dbReference type="GO" id="GO:0035438">
    <property type="term" value="F:cyclic-di-GMP binding"/>
    <property type="evidence" value="ECO:0007669"/>
    <property type="project" value="InterPro"/>
</dbReference>
<gene>
    <name evidence="3" type="ORF">D1Z90_00895</name>
</gene>
<protein>
    <recommendedName>
        <fullName evidence="1">Cyclic diguanosine monophosphate-binding protein</fullName>
        <shortName evidence="1">c-di-GMP-binding protein</shortName>
    </recommendedName>
    <alternativeName>
        <fullName evidence="1">Pilz domain-containing protein</fullName>
    </alternativeName>
</protein>
<dbReference type="SUPFAM" id="SSF141371">
    <property type="entry name" value="PilZ domain-like"/>
    <property type="match status" value="1"/>
</dbReference>
<evidence type="ECO:0000256" key="1">
    <source>
        <dbReference type="PIRNR" id="PIRNR028141"/>
    </source>
</evidence>
<dbReference type="OrthoDB" id="5298508at2"/>
<evidence type="ECO:0000259" key="2">
    <source>
        <dbReference type="Pfam" id="PF07238"/>
    </source>
</evidence>
<dbReference type="InterPro" id="IPR027021">
    <property type="entry name" value="C-di-GMP_BP_PA4608"/>
</dbReference>